<organism evidence="3 4">
    <name type="scientific">Candidatus Segetimicrobium genomatis</name>
    <dbReference type="NCBI Taxonomy" id="2569760"/>
    <lineage>
        <taxon>Bacteria</taxon>
        <taxon>Bacillati</taxon>
        <taxon>Candidatus Sysuimicrobiota</taxon>
        <taxon>Candidatus Sysuimicrobiia</taxon>
        <taxon>Candidatus Sysuimicrobiales</taxon>
        <taxon>Candidatus Segetimicrobiaceae</taxon>
        <taxon>Candidatus Segetimicrobium</taxon>
    </lineage>
</organism>
<dbReference type="GO" id="GO:0050485">
    <property type="term" value="F:oxidoreductase activity, acting on X-H and Y-H to form an X-Y bond, with a disulfide as acceptor"/>
    <property type="evidence" value="ECO:0007669"/>
    <property type="project" value="InterPro"/>
</dbReference>
<evidence type="ECO:0000256" key="1">
    <source>
        <dbReference type="ARBA" id="ARBA00022933"/>
    </source>
</evidence>
<dbReference type="Proteomes" id="UP000318093">
    <property type="component" value="Unassembled WGS sequence"/>
</dbReference>
<evidence type="ECO:0000256" key="2">
    <source>
        <dbReference type="ARBA" id="ARBA00023002"/>
    </source>
</evidence>
<keyword evidence="1" id="KW-0712">Selenocysteine</keyword>
<sequence>EGRIGRLVDFYCTTTGNDQRLIDCRRNGEEIAETLWRERVDGVLLVAT</sequence>
<proteinExistence type="predicted"/>
<feature type="non-terminal residue" evidence="3">
    <location>
        <position position="1"/>
    </location>
</feature>
<dbReference type="InterPro" id="IPR010187">
    <property type="entry name" value="Various_sel_PB"/>
</dbReference>
<evidence type="ECO:0000313" key="4">
    <source>
        <dbReference type="Proteomes" id="UP000318093"/>
    </source>
</evidence>
<gene>
    <name evidence="3" type="ORF">E6H03_12590</name>
</gene>
<accession>A0A537J3M3</accession>
<name>A0A537J3M3_9BACT</name>
<evidence type="ECO:0000313" key="3">
    <source>
        <dbReference type="EMBL" id="TMI78150.1"/>
    </source>
</evidence>
<protein>
    <submittedName>
        <fullName evidence="3">Glycine/betaine/sarcosine/D-proline family reductase selenoprotein B</fullName>
    </submittedName>
</protein>
<keyword evidence="2" id="KW-0560">Oxidoreductase</keyword>
<dbReference type="EMBL" id="VBAN01000445">
    <property type="protein sequence ID" value="TMI78150.1"/>
    <property type="molecule type" value="Genomic_DNA"/>
</dbReference>
<dbReference type="Pfam" id="PF07355">
    <property type="entry name" value="GRDB"/>
    <property type="match status" value="1"/>
</dbReference>
<comment type="caution">
    <text evidence="3">The sequence shown here is derived from an EMBL/GenBank/DDBJ whole genome shotgun (WGS) entry which is preliminary data.</text>
</comment>
<dbReference type="AlphaFoldDB" id="A0A537J3M3"/>
<reference evidence="3 4" key="1">
    <citation type="journal article" date="2019" name="Nat. Microbiol.">
        <title>Mediterranean grassland soil C-N compound turnover is dependent on rainfall and depth, and is mediated by genomically divergent microorganisms.</title>
        <authorList>
            <person name="Diamond S."/>
            <person name="Andeer P.F."/>
            <person name="Li Z."/>
            <person name="Crits-Christoph A."/>
            <person name="Burstein D."/>
            <person name="Anantharaman K."/>
            <person name="Lane K.R."/>
            <person name="Thomas B.C."/>
            <person name="Pan C."/>
            <person name="Northen T.R."/>
            <person name="Banfield J.F."/>
        </authorList>
    </citation>
    <scope>NUCLEOTIDE SEQUENCE [LARGE SCALE GENOMIC DNA]</scope>
    <source>
        <strain evidence="3">NP_6</strain>
    </source>
</reference>